<reference evidence="1 2" key="1">
    <citation type="journal article" date="2011" name="Nat. Biotechnol.">
        <title>Comparative genomic analysis of the thermophilic biomass-degrading fungi Myceliophthora thermophila and Thielavia terrestris.</title>
        <authorList>
            <person name="Berka R.M."/>
            <person name="Grigoriev I.V."/>
            <person name="Otillar R."/>
            <person name="Salamov A."/>
            <person name="Grimwood J."/>
            <person name="Reid I."/>
            <person name="Ishmael N."/>
            <person name="John T."/>
            <person name="Darmond C."/>
            <person name="Moisan M.-C."/>
            <person name="Henrissat B."/>
            <person name="Coutinho P.M."/>
            <person name="Lombard V."/>
            <person name="Natvig D.O."/>
            <person name="Lindquist E."/>
            <person name="Schmutz J."/>
            <person name="Lucas S."/>
            <person name="Harris P."/>
            <person name="Powlowski J."/>
            <person name="Bellemare A."/>
            <person name="Taylor D."/>
            <person name="Butler G."/>
            <person name="de Vries R.P."/>
            <person name="Allijn I.E."/>
            <person name="van den Brink J."/>
            <person name="Ushinsky S."/>
            <person name="Storms R."/>
            <person name="Powell A.J."/>
            <person name="Paulsen I.T."/>
            <person name="Elbourne L.D.H."/>
            <person name="Baker S.E."/>
            <person name="Magnuson J."/>
            <person name="LaBoissiere S."/>
            <person name="Clutterbuck A.J."/>
            <person name="Martinez D."/>
            <person name="Wogulis M."/>
            <person name="de Leon A.L."/>
            <person name="Rey M.W."/>
            <person name="Tsang A."/>
        </authorList>
    </citation>
    <scope>NUCLEOTIDE SEQUENCE [LARGE SCALE GENOMIC DNA]</scope>
    <source>
        <strain evidence="2">ATCC 42464 / BCRC 31852 / DSM 1799</strain>
    </source>
</reference>
<gene>
    <name evidence="1" type="ORF">MYCTH_2040280</name>
</gene>
<dbReference type="VEuPathDB" id="FungiDB:MYCTH_2040280"/>
<dbReference type="Proteomes" id="UP000007322">
    <property type="component" value="Chromosome 1"/>
</dbReference>
<keyword evidence="2" id="KW-1185">Reference proteome</keyword>
<feature type="non-terminal residue" evidence="1">
    <location>
        <position position="95"/>
    </location>
</feature>
<dbReference type="AlphaFoldDB" id="G2Q3K9"/>
<dbReference type="OMA" id="HAMRWWF"/>
<sequence length="95" mass="11144">TLRQLHNDMQWWFRASNHDVKIVILTKFDHRQHYILVEKWEEEISYPQGAITRSQAAAISQQNVLEPVKRQSITISRDETTNPVSYNIINRGALV</sequence>
<dbReference type="OrthoDB" id="76567at2759"/>
<name>G2Q3K9_THET4</name>
<dbReference type="eggNOG" id="ENOG502T2PH">
    <property type="taxonomic scope" value="Eukaryota"/>
</dbReference>
<evidence type="ECO:0000313" key="1">
    <source>
        <dbReference type="EMBL" id="AEO53565.1"/>
    </source>
</evidence>
<dbReference type="InParanoid" id="G2Q3K9"/>
<dbReference type="RefSeq" id="XP_003658810.1">
    <property type="nucleotide sequence ID" value="XM_003658762.1"/>
</dbReference>
<proteinExistence type="predicted"/>
<dbReference type="EMBL" id="CP003002">
    <property type="protein sequence ID" value="AEO53565.1"/>
    <property type="molecule type" value="Genomic_DNA"/>
</dbReference>
<protein>
    <submittedName>
        <fullName evidence="1">Uncharacterized protein</fullName>
    </submittedName>
</protein>
<evidence type="ECO:0000313" key="2">
    <source>
        <dbReference type="Proteomes" id="UP000007322"/>
    </source>
</evidence>
<dbReference type="GeneID" id="11505388"/>
<accession>G2Q3K9</accession>
<dbReference type="KEGG" id="mtm:MYCTH_2040280"/>
<feature type="non-terminal residue" evidence="1">
    <location>
        <position position="1"/>
    </location>
</feature>
<dbReference type="HOGENOM" id="CLU_2475141_0_0_1"/>
<organism evidence="1 2">
    <name type="scientific">Thermothelomyces thermophilus (strain ATCC 42464 / BCRC 31852 / DSM 1799)</name>
    <name type="common">Sporotrichum thermophile</name>
    <dbReference type="NCBI Taxonomy" id="573729"/>
    <lineage>
        <taxon>Eukaryota</taxon>
        <taxon>Fungi</taxon>
        <taxon>Dikarya</taxon>
        <taxon>Ascomycota</taxon>
        <taxon>Pezizomycotina</taxon>
        <taxon>Sordariomycetes</taxon>
        <taxon>Sordariomycetidae</taxon>
        <taxon>Sordariales</taxon>
        <taxon>Chaetomiaceae</taxon>
        <taxon>Thermothelomyces</taxon>
    </lineage>
</organism>